<organism evidence="1 2">
    <name type="scientific">Nocardioides immobilis</name>
    <dbReference type="NCBI Taxonomy" id="2049295"/>
    <lineage>
        <taxon>Bacteria</taxon>
        <taxon>Bacillati</taxon>
        <taxon>Actinomycetota</taxon>
        <taxon>Actinomycetes</taxon>
        <taxon>Propionibacteriales</taxon>
        <taxon>Nocardioidaceae</taxon>
        <taxon>Nocardioides</taxon>
    </lineage>
</organism>
<sequence>MVVLVLTACPAGLRGHLTRWLMEISPGVFVGQVTARVRELMWLRVLELCKEGNAIMVHSSGNEQGLEYRCHRHDWQPEEFDGIWLMRRPAEPSTVPALPPGWSTVGRMKRARRYRK</sequence>
<dbReference type="EMBL" id="QXGH01000021">
    <property type="protein sequence ID" value="RHW25827.1"/>
    <property type="molecule type" value="Genomic_DNA"/>
</dbReference>
<evidence type="ECO:0000313" key="2">
    <source>
        <dbReference type="Proteomes" id="UP000283644"/>
    </source>
</evidence>
<gene>
    <name evidence="1" type="primary">cas2e</name>
    <name evidence="1" type="ORF">D0Z08_17480</name>
</gene>
<dbReference type="NCBIfam" id="TIGR01873">
    <property type="entry name" value="cas_CT1978"/>
    <property type="match status" value="1"/>
</dbReference>
<dbReference type="CDD" id="cd09755">
    <property type="entry name" value="Cas2_I-E"/>
    <property type="match status" value="1"/>
</dbReference>
<keyword evidence="2" id="KW-1185">Reference proteome</keyword>
<dbReference type="OrthoDB" id="8527479at2"/>
<accession>A0A417XZQ7</accession>
<dbReference type="RefSeq" id="WP_118926529.1">
    <property type="nucleotide sequence ID" value="NZ_QXGH01000021.1"/>
</dbReference>
<dbReference type="Gene3D" id="3.30.70.240">
    <property type="match status" value="1"/>
</dbReference>
<dbReference type="InterPro" id="IPR010152">
    <property type="entry name" value="CRISPR-assoc_prot_Cas2_sub"/>
</dbReference>
<protein>
    <submittedName>
        <fullName evidence="1">Type I-E CRISPR-associated endoribonuclease Cas2</fullName>
    </submittedName>
</protein>
<evidence type="ECO:0000313" key="1">
    <source>
        <dbReference type="EMBL" id="RHW25827.1"/>
    </source>
</evidence>
<proteinExistence type="predicted"/>
<dbReference type="Proteomes" id="UP000283644">
    <property type="component" value="Unassembled WGS sequence"/>
</dbReference>
<reference evidence="1 2" key="1">
    <citation type="submission" date="2018-09" db="EMBL/GenBank/DDBJ databases">
        <title>Genome sequencing of Nocardioides immobilis CCTCC AB 2017083 for comparison to Nocardioides silvaticus.</title>
        <authorList>
            <person name="Li C."/>
            <person name="Wang G."/>
        </authorList>
    </citation>
    <scope>NUCLEOTIDE SEQUENCE [LARGE SCALE GENOMIC DNA]</scope>
    <source>
        <strain evidence="1 2">CCTCC AB 2017083</strain>
    </source>
</reference>
<dbReference type="Pfam" id="PF09707">
    <property type="entry name" value="Cas_Cas2CT1978"/>
    <property type="match status" value="1"/>
</dbReference>
<dbReference type="AlphaFoldDB" id="A0A417XZQ7"/>
<name>A0A417XZQ7_9ACTN</name>
<comment type="caution">
    <text evidence="1">The sequence shown here is derived from an EMBL/GenBank/DDBJ whole genome shotgun (WGS) entry which is preliminary data.</text>
</comment>